<dbReference type="Gramene" id="RZC53770">
    <property type="protein sequence ID" value="RZC53770"/>
    <property type="gene ID" value="C5167_012621"/>
</dbReference>
<organism evidence="1 2">
    <name type="scientific">Papaver somniferum</name>
    <name type="common">Opium poppy</name>
    <dbReference type="NCBI Taxonomy" id="3469"/>
    <lineage>
        <taxon>Eukaryota</taxon>
        <taxon>Viridiplantae</taxon>
        <taxon>Streptophyta</taxon>
        <taxon>Embryophyta</taxon>
        <taxon>Tracheophyta</taxon>
        <taxon>Spermatophyta</taxon>
        <taxon>Magnoliopsida</taxon>
        <taxon>Ranunculales</taxon>
        <taxon>Papaveraceae</taxon>
        <taxon>Papaveroideae</taxon>
        <taxon>Papaver</taxon>
    </lineage>
</organism>
<dbReference type="Proteomes" id="UP000316621">
    <property type="component" value="Chromosome 3"/>
</dbReference>
<dbReference type="STRING" id="3469.A0A4Y7J143"/>
<keyword evidence="2" id="KW-1185">Reference proteome</keyword>
<evidence type="ECO:0000313" key="2">
    <source>
        <dbReference type="Proteomes" id="UP000316621"/>
    </source>
</evidence>
<gene>
    <name evidence="1" type="ORF">C5167_012621</name>
</gene>
<name>A0A4Y7J143_PAPSO</name>
<sequence>MMDLLRSTVIHGGAVKSNVDSTQQKCEESRTIACECGVRFQCPVIGKLFAVEESSVQGGKTKEEEFNTGPPSVLMMSVKNNTQALKEEMLLSGLKESS</sequence>
<proteinExistence type="predicted"/>
<evidence type="ECO:0000313" key="1">
    <source>
        <dbReference type="EMBL" id="RZC53770.1"/>
    </source>
</evidence>
<reference evidence="1 2" key="1">
    <citation type="journal article" date="2018" name="Science">
        <title>The opium poppy genome and morphinan production.</title>
        <authorList>
            <person name="Guo L."/>
            <person name="Winzer T."/>
            <person name="Yang X."/>
            <person name="Li Y."/>
            <person name="Ning Z."/>
            <person name="He Z."/>
            <person name="Teodor R."/>
            <person name="Lu Y."/>
            <person name="Bowser T.A."/>
            <person name="Graham I.A."/>
            <person name="Ye K."/>
        </authorList>
    </citation>
    <scope>NUCLEOTIDE SEQUENCE [LARGE SCALE GENOMIC DNA]</scope>
    <source>
        <strain evidence="2">cv. HN1</strain>
        <tissue evidence="1">Leaves</tissue>
    </source>
</reference>
<accession>A0A4Y7J143</accession>
<dbReference type="AlphaFoldDB" id="A0A4Y7J143"/>
<dbReference type="EMBL" id="CM010717">
    <property type="protein sequence ID" value="RZC53770.1"/>
    <property type="molecule type" value="Genomic_DNA"/>
</dbReference>
<protein>
    <submittedName>
        <fullName evidence="1">Uncharacterized protein</fullName>
    </submittedName>
</protein>